<comment type="caution">
    <text evidence="14">The sequence shown here is derived from an EMBL/GenBank/DDBJ whole genome shotgun (WGS) entry which is preliminary data.</text>
</comment>
<feature type="chain" id="PRO_5042154948" description="Leucine-rich repeat-containing N-terminal plant-type domain-containing protein" evidence="13">
    <location>
        <begin position="20"/>
        <end position="645"/>
    </location>
</feature>
<evidence type="ECO:0000313" key="14">
    <source>
        <dbReference type="EMBL" id="CAJ1941504.1"/>
    </source>
</evidence>
<evidence type="ECO:0000256" key="5">
    <source>
        <dbReference type="ARBA" id="ARBA00022729"/>
    </source>
</evidence>
<evidence type="ECO:0000256" key="11">
    <source>
        <dbReference type="ARBA" id="ARBA00037847"/>
    </source>
</evidence>
<keyword evidence="3" id="KW-0433">Leucine-rich repeat</keyword>
<evidence type="ECO:0000256" key="9">
    <source>
        <dbReference type="ARBA" id="ARBA00023170"/>
    </source>
</evidence>
<keyword evidence="5 13" id="KW-0732">Signal</keyword>
<evidence type="ECO:0000313" key="15">
    <source>
        <dbReference type="Proteomes" id="UP001295423"/>
    </source>
</evidence>
<dbReference type="GO" id="GO:0012505">
    <property type="term" value="C:endomembrane system"/>
    <property type="evidence" value="ECO:0007669"/>
    <property type="project" value="UniProtKB-SubCell"/>
</dbReference>
<dbReference type="Pfam" id="PF00560">
    <property type="entry name" value="LRR_1"/>
    <property type="match status" value="1"/>
</dbReference>
<feature type="signal peptide" evidence="13">
    <location>
        <begin position="1"/>
        <end position="19"/>
    </location>
</feature>
<keyword evidence="9" id="KW-0675">Receptor</keyword>
<dbReference type="GO" id="GO:0005886">
    <property type="term" value="C:plasma membrane"/>
    <property type="evidence" value="ECO:0007669"/>
    <property type="project" value="UniProtKB-SubCell"/>
</dbReference>
<evidence type="ECO:0000256" key="8">
    <source>
        <dbReference type="ARBA" id="ARBA00023136"/>
    </source>
</evidence>
<dbReference type="PANTHER" id="PTHR48052">
    <property type="entry name" value="UNNAMED PRODUCT"/>
    <property type="match status" value="1"/>
</dbReference>
<comment type="subcellular location">
    <subcellularLocation>
        <location evidence="1">Cell membrane</location>
    </subcellularLocation>
    <subcellularLocation>
        <location evidence="11">Endomembrane system</location>
        <topology evidence="11">Single-pass membrane protein</topology>
    </subcellularLocation>
</comment>
<dbReference type="PANTHER" id="PTHR48052:SF81">
    <property type="entry name" value="LEUCINE-RICH REPEAT-CONTAINING N-TERMINAL PLANT-TYPE DOMAIN-CONTAINING PROTEIN"/>
    <property type="match status" value="1"/>
</dbReference>
<evidence type="ECO:0000256" key="1">
    <source>
        <dbReference type="ARBA" id="ARBA00004236"/>
    </source>
</evidence>
<evidence type="ECO:0000256" key="2">
    <source>
        <dbReference type="ARBA" id="ARBA00022475"/>
    </source>
</evidence>
<keyword evidence="8" id="KW-0472">Membrane</keyword>
<proteinExistence type="predicted"/>
<name>A0AAD2FHR6_9STRA</name>
<dbReference type="Proteomes" id="UP001295423">
    <property type="component" value="Unassembled WGS sequence"/>
</dbReference>
<evidence type="ECO:0000256" key="3">
    <source>
        <dbReference type="ARBA" id="ARBA00022614"/>
    </source>
</evidence>
<evidence type="ECO:0000256" key="4">
    <source>
        <dbReference type="ARBA" id="ARBA00022692"/>
    </source>
</evidence>
<keyword evidence="10" id="KW-0325">Glycoprotein</keyword>
<keyword evidence="15" id="KW-1185">Reference proteome</keyword>
<evidence type="ECO:0000256" key="12">
    <source>
        <dbReference type="SAM" id="MobiDB-lite"/>
    </source>
</evidence>
<feature type="region of interest" description="Disordered" evidence="12">
    <location>
        <begin position="76"/>
        <end position="250"/>
    </location>
</feature>
<feature type="compositionally biased region" description="Low complexity" evidence="12">
    <location>
        <begin position="171"/>
        <end position="243"/>
    </location>
</feature>
<dbReference type="InterPro" id="IPR001611">
    <property type="entry name" value="Leu-rich_rpt"/>
</dbReference>
<keyword evidence="4" id="KW-0812">Transmembrane</keyword>
<keyword evidence="2" id="KW-1003">Cell membrane</keyword>
<evidence type="ECO:0000256" key="13">
    <source>
        <dbReference type="SAM" id="SignalP"/>
    </source>
</evidence>
<sequence>MRYTSLALAAILLGDVVLGKSVVRKSPRLKREIGGANGLARTTTRDDSISERDLMGLKFSDLSFWSIYTQNEVGSVPTLSPAPTPSLPPTKPPTKAPTEEPTVAPVAGPTTPAPTGIPSKVPTRNPTTSPSQLPTNRPSRSPTERPSTSPSFAPVTVPTTESPTKTPTQEPTVAPTTKAPTKSPTTSPSTLPSSFPTRNPTRAPTKAPTTDSPTKSPTRSPTKAPTKAPTKTPTKSPTKAPTKAPTPAPTAAPFAQTVLLGAALGGAADFSDPESYQSRALARTLEQEGINDQSEAKIIQYYALFSIYFSTNGVANAVTDQDSRFDNLVSFPQWTSQNGWTENNVDPCNYYGIICFSDQVVLIDLSSNRLTGVFPPEVKLLASDGAFSTGAGGLIALDLSNNEFVFNNFDTSWLSDLGTAMESVDFTVTSFAGNFPRFPTGLFEIIINFTLYDGGLTNANFAGLNNLNYLEISGNSFNQPMPTVLNQLNSLEQIFVEDSAITGGLDFMVGMPLIFQVWIDKNPAFGGTIPSEIGDLNTLASWSITENNFSGTIPTELGKLTNMQRLWMYGNNLTGNIPSEFGTIIKLELLRLEGNAFTGNMPDEVCNLRNDFLSSLSLLGSVCGGAGNPQCTCCDCCDVASCDAL</sequence>
<gene>
    <name evidence="14" type="ORF">CYCCA115_LOCUS7544</name>
</gene>
<evidence type="ECO:0008006" key="16">
    <source>
        <dbReference type="Google" id="ProtNLM"/>
    </source>
</evidence>
<feature type="compositionally biased region" description="Low complexity" evidence="12">
    <location>
        <begin position="134"/>
        <end position="151"/>
    </location>
</feature>
<feature type="compositionally biased region" description="Polar residues" evidence="12">
    <location>
        <begin position="122"/>
        <end position="133"/>
    </location>
</feature>
<dbReference type="EMBL" id="CAKOGP040001024">
    <property type="protein sequence ID" value="CAJ1941504.1"/>
    <property type="molecule type" value="Genomic_DNA"/>
</dbReference>
<dbReference type="AlphaFoldDB" id="A0AAD2FHR6"/>
<dbReference type="InterPro" id="IPR032675">
    <property type="entry name" value="LRR_dom_sf"/>
</dbReference>
<evidence type="ECO:0000256" key="7">
    <source>
        <dbReference type="ARBA" id="ARBA00022989"/>
    </source>
</evidence>
<feature type="compositionally biased region" description="Low complexity" evidence="12">
    <location>
        <begin position="99"/>
        <end position="116"/>
    </location>
</feature>
<feature type="compositionally biased region" description="Polar residues" evidence="12">
    <location>
        <begin position="157"/>
        <end position="170"/>
    </location>
</feature>
<protein>
    <recommendedName>
        <fullName evidence="16">Leucine-rich repeat-containing N-terminal plant-type domain-containing protein</fullName>
    </recommendedName>
</protein>
<dbReference type="FunFam" id="3.80.10.10:FF:000041">
    <property type="entry name" value="LRR receptor-like serine/threonine-protein kinase ERECTA"/>
    <property type="match status" value="1"/>
</dbReference>
<organism evidence="14 15">
    <name type="scientific">Cylindrotheca closterium</name>
    <dbReference type="NCBI Taxonomy" id="2856"/>
    <lineage>
        <taxon>Eukaryota</taxon>
        <taxon>Sar</taxon>
        <taxon>Stramenopiles</taxon>
        <taxon>Ochrophyta</taxon>
        <taxon>Bacillariophyta</taxon>
        <taxon>Bacillariophyceae</taxon>
        <taxon>Bacillariophycidae</taxon>
        <taxon>Bacillariales</taxon>
        <taxon>Bacillariaceae</taxon>
        <taxon>Cylindrotheca</taxon>
    </lineage>
</organism>
<reference evidence="14" key="1">
    <citation type="submission" date="2023-08" db="EMBL/GenBank/DDBJ databases">
        <authorList>
            <person name="Audoor S."/>
            <person name="Bilcke G."/>
        </authorList>
    </citation>
    <scope>NUCLEOTIDE SEQUENCE</scope>
</reference>
<dbReference type="Gene3D" id="3.80.10.10">
    <property type="entry name" value="Ribonuclease Inhibitor"/>
    <property type="match status" value="2"/>
</dbReference>
<keyword evidence="6" id="KW-0677">Repeat</keyword>
<accession>A0AAD2FHR6</accession>
<dbReference type="SUPFAM" id="SSF52058">
    <property type="entry name" value="L domain-like"/>
    <property type="match status" value="1"/>
</dbReference>
<keyword evidence="7" id="KW-1133">Transmembrane helix</keyword>
<evidence type="ECO:0000256" key="6">
    <source>
        <dbReference type="ARBA" id="ARBA00022737"/>
    </source>
</evidence>
<feature type="compositionally biased region" description="Pro residues" evidence="12">
    <location>
        <begin position="80"/>
        <end position="95"/>
    </location>
</feature>
<evidence type="ECO:0000256" key="10">
    <source>
        <dbReference type="ARBA" id="ARBA00023180"/>
    </source>
</evidence>